<dbReference type="SUPFAM" id="SSF53146">
    <property type="entry name" value="Nitrogenase accessory factor-like"/>
    <property type="match status" value="1"/>
</dbReference>
<feature type="compositionally biased region" description="Basic and acidic residues" evidence="1">
    <location>
        <begin position="108"/>
        <end position="125"/>
    </location>
</feature>
<dbReference type="EMBL" id="CP133772">
    <property type="protein sequence ID" value="WYY00819.1"/>
    <property type="molecule type" value="Genomic_DNA"/>
</dbReference>
<feature type="domain" description="Dinitrogenase iron-molybdenum cofactor biosynthesis" evidence="2">
    <location>
        <begin position="21"/>
        <end position="103"/>
    </location>
</feature>
<dbReference type="KEGG" id="omr:OXIME_001404"/>
<dbReference type="InterPro" id="IPR003731">
    <property type="entry name" value="Di-Nase_FeMo-co_biosynth"/>
</dbReference>
<dbReference type="RefSeq" id="WP_393971147.1">
    <property type="nucleotide sequence ID" value="NZ_CP133772.1"/>
</dbReference>
<dbReference type="Pfam" id="PF02579">
    <property type="entry name" value="Nitro_FeMo-Co"/>
    <property type="match status" value="1"/>
</dbReference>
<organism evidence="3 4">
    <name type="scientific">Oxyplasma meridianum</name>
    <dbReference type="NCBI Taxonomy" id="3073602"/>
    <lineage>
        <taxon>Archaea</taxon>
        <taxon>Methanobacteriati</taxon>
        <taxon>Thermoplasmatota</taxon>
        <taxon>Thermoplasmata</taxon>
        <taxon>Thermoplasmatales</taxon>
        <taxon>Thermoplasmataceae</taxon>
        <taxon>Oxyplasma</taxon>
    </lineage>
</organism>
<dbReference type="InterPro" id="IPR033913">
    <property type="entry name" value="MTH1175_dom"/>
</dbReference>
<dbReference type="InterPro" id="IPR036105">
    <property type="entry name" value="DiNase_FeMo-co_biosyn_sf"/>
</dbReference>
<evidence type="ECO:0000259" key="2">
    <source>
        <dbReference type="Pfam" id="PF02579"/>
    </source>
</evidence>
<gene>
    <name evidence="3" type="ORF">OXIME_001404</name>
</gene>
<protein>
    <submittedName>
        <fullName evidence="3">NifB/NifX family molybdenum-iron cluster-binding protein</fullName>
    </submittedName>
</protein>
<feature type="region of interest" description="Disordered" evidence="1">
    <location>
        <begin position="104"/>
        <end position="125"/>
    </location>
</feature>
<name>A0AAX4NHE1_9ARCH</name>
<dbReference type="CDD" id="cd00851">
    <property type="entry name" value="MTH1175"/>
    <property type="match status" value="1"/>
</dbReference>
<evidence type="ECO:0000313" key="4">
    <source>
        <dbReference type="Proteomes" id="UP001451606"/>
    </source>
</evidence>
<accession>A0AAX4NHE1</accession>
<dbReference type="AlphaFoldDB" id="A0AAX4NHE1"/>
<sequence length="125" mass="13501">MALRVMKIALPETGGIVSGPGEAEMVRIYETEPSISIIEQYENPALTAPSARGIWMLRSALDRGASTIIVSGIGSHAFEFLEGKGDLYIAAGMGIEEAVENFKSGKLPKLDHPNHQSDHSHNNEQ</sequence>
<evidence type="ECO:0000256" key="1">
    <source>
        <dbReference type="SAM" id="MobiDB-lite"/>
    </source>
</evidence>
<dbReference type="Gene3D" id="3.30.420.130">
    <property type="entry name" value="Dinitrogenase iron-molybdenum cofactor biosynthesis domain"/>
    <property type="match status" value="1"/>
</dbReference>
<keyword evidence="4" id="KW-1185">Reference proteome</keyword>
<dbReference type="Proteomes" id="UP001451606">
    <property type="component" value="Chromosome"/>
</dbReference>
<dbReference type="GeneID" id="95968141"/>
<evidence type="ECO:0000313" key="3">
    <source>
        <dbReference type="EMBL" id="WYY00819.1"/>
    </source>
</evidence>
<reference evidence="3 4" key="1">
    <citation type="submission" date="2023-09" db="EMBL/GenBank/DDBJ databases">
        <authorList>
            <person name="Golyshina O.V."/>
            <person name="Lunev E.A."/>
            <person name="Bargiela R."/>
            <person name="Gaines M.C."/>
            <person name="Daum B."/>
            <person name="Bale N.J."/>
            <person name="Koenen M."/>
            <person name="Sinninghe Damst J.S."/>
            <person name="Yakimov M."/>
            <person name="Golyshin P.N."/>
        </authorList>
    </citation>
    <scope>NUCLEOTIDE SEQUENCE [LARGE SCALE GENOMIC DNA]</scope>
    <source>
        <strain evidence="3 4">M1</strain>
    </source>
</reference>
<proteinExistence type="predicted"/>